<accession>A0AB39N3N5</accession>
<evidence type="ECO:0000313" key="2">
    <source>
        <dbReference type="EMBL" id="XDQ12988.1"/>
    </source>
</evidence>
<reference evidence="2" key="1">
    <citation type="submission" date="2024-07" db="EMBL/GenBank/DDBJ databases">
        <authorList>
            <person name="Yu S.T."/>
        </authorList>
    </citation>
    <scope>NUCLEOTIDE SEQUENCE</scope>
    <source>
        <strain evidence="2">R11</strain>
    </source>
</reference>
<sequence length="94" mass="9736">MFALRTPKDEPLPGLPVTEQQEPALWAAVRTLAEETGTRVPDEIVLTSDVNAAVAEDATFGLPDPVADEGDSTTAGLPGPALRTGTGAKSPVRL</sequence>
<protein>
    <submittedName>
        <fullName evidence="2">Uncharacterized protein</fullName>
    </submittedName>
</protein>
<organism evidence="2">
    <name type="scientific">Streptomyces sp. R11</name>
    <dbReference type="NCBI Taxonomy" id="3238625"/>
    <lineage>
        <taxon>Bacteria</taxon>
        <taxon>Bacillati</taxon>
        <taxon>Actinomycetota</taxon>
        <taxon>Actinomycetes</taxon>
        <taxon>Kitasatosporales</taxon>
        <taxon>Streptomycetaceae</taxon>
        <taxon>Streptomyces</taxon>
    </lineage>
</organism>
<dbReference type="AlphaFoldDB" id="A0AB39N3N5"/>
<feature type="region of interest" description="Disordered" evidence="1">
    <location>
        <begin position="61"/>
        <end position="94"/>
    </location>
</feature>
<dbReference type="EMBL" id="CP163432">
    <property type="protein sequence ID" value="XDQ12988.1"/>
    <property type="molecule type" value="Genomic_DNA"/>
</dbReference>
<evidence type="ECO:0000256" key="1">
    <source>
        <dbReference type="SAM" id="MobiDB-lite"/>
    </source>
</evidence>
<proteinExistence type="predicted"/>
<name>A0AB39N3N5_9ACTN</name>
<dbReference type="RefSeq" id="WP_369273087.1">
    <property type="nucleotide sequence ID" value="NZ_CP163432.1"/>
</dbReference>
<gene>
    <name evidence="2" type="ORF">AB5J55_26860</name>
</gene>